<evidence type="ECO:0000313" key="3">
    <source>
        <dbReference type="Proteomes" id="UP000285190"/>
    </source>
</evidence>
<keyword evidence="3" id="KW-1185">Reference proteome</keyword>
<feature type="region of interest" description="Disordered" evidence="1">
    <location>
        <begin position="44"/>
        <end position="63"/>
    </location>
</feature>
<dbReference type="Gene3D" id="3.90.70.10">
    <property type="entry name" value="Cysteine proteinases"/>
    <property type="match status" value="1"/>
</dbReference>
<evidence type="ECO:0008006" key="4">
    <source>
        <dbReference type="Google" id="ProtNLM"/>
    </source>
</evidence>
<evidence type="ECO:0000256" key="1">
    <source>
        <dbReference type="SAM" id="MobiDB-lite"/>
    </source>
</evidence>
<gene>
    <name evidence="2" type="ORF">D3870_12125</name>
</gene>
<comment type="caution">
    <text evidence="2">The sequence shown here is derived from an EMBL/GenBank/DDBJ whole genome shotgun (WGS) entry which is preliminary data.</text>
</comment>
<protein>
    <recommendedName>
        <fullName evidence="4">Peptidase C39 domain-containing protein</fullName>
    </recommendedName>
</protein>
<evidence type="ECO:0000313" key="2">
    <source>
        <dbReference type="EMBL" id="RJG06657.1"/>
    </source>
</evidence>
<dbReference type="EMBL" id="QYUN01000002">
    <property type="protein sequence ID" value="RJG06657.1"/>
    <property type="molecule type" value="Genomic_DNA"/>
</dbReference>
<dbReference type="Proteomes" id="UP000285190">
    <property type="component" value="Unassembled WGS sequence"/>
</dbReference>
<dbReference type="AlphaFoldDB" id="A0A418X2G3"/>
<reference evidence="2 3" key="1">
    <citation type="submission" date="2018-09" db="EMBL/GenBank/DDBJ databases">
        <authorList>
            <person name="Zhu H."/>
        </authorList>
    </citation>
    <scope>NUCLEOTIDE SEQUENCE [LARGE SCALE GENOMIC DNA]</scope>
    <source>
        <strain evidence="2 3">K2R10-39</strain>
    </source>
</reference>
<accession>A0A418X2G3</accession>
<dbReference type="InterPro" id="IPR022118">
    <property type="entry name" value="Peptidase_C70_AvrRpt2"/>
</dbReference>
<proteinExistence type="predicted"/>
<name>A0A418X2G3_9BURK</name>
<dbReference type="Pfam" id="PF12385">
    <property type="entry name" value="Peptidase_C70"/>
    <property type="match status" value="1"/>
</dbReference>
<sequence>MTVMAMRWPRGRCVLRFREINWGKWEMRLVGIFAKALSFKDKGRTHPCPSAPNPNEPHEEPSAGHWHCGDVPYVHQRHINMCGDACVNMLVAYKKGRRDAEQIDRNPRGVFAELPFRDLEEKLSAAGLAVAPINRPPKKSWPAQELARHLSQYGPIICGGQEPRDLVGHYVLLTCVRDEKVVVHDPWGGRNREWSLDYFNRFLDWKDRNFMVAGAEIPTDVEACVPLHAAGITQGRSMQQQLLASVPGTSASAPASS</sequence>
<organism evidence="2 3">
    <name type="scientific">Noviherbaspirillum cavernae</name>
    <dbReference type="NCBI Taxonomy" id="2320862"/>
    <lineage>
        <taxon>Bacteria</taxon>
        <taxon>Pseudomonadati</taxon>
        <taxon>Pseudomonadota</taxon>
        <taxon>Betaproteobacteria</taxon>
        <taxon>Burkholderiales</taxon>
        <taxon>Oxalobacteraceae</taxon>
        <taxon>Noviherbaspirillum</taxon>
    </lineage>
</organism>